<dbReference type="EMBL" id="MF580773">
    <property type="protein sequence ID" value="ATI20031.1"/>
    <property type="molecule type" value="Genomic_DNA"/>
</dbReference>
<gene>
    <name evidence="1" type="ORF">STP1_021</name>
</gene>
<proteinExistence type="predicted"/>
<keyword evidence="1" id="KW-0255">Endonuclease</keyword>
<sequence length="61" mass="6897">MSKTKRGVCANCHTVFEVSKKQRRKIKEGKSVFCSETCALEKYGKTKITISEIPLSMTENI</sequence>
<organism evidence="1 2">
    <name type="scientific">Streptococcus phage STP1</name>
    <dbReference type="NCBI Taxonomy" id="2041508"/>
    <lineage>
        <taxon>Viruses</taxon>
        <taxon>Duplodnaviria</taxon>
        <taxon>Heunggongvirae</taxon>
        <taxon>Uroviricota</taxon>
        <taxon>Caudoviricetes</taxon>
        <taxon>Aliceevansviridae</taxon>
        <taxon>Moineauvirus</taxon>
        <taxon>Moineauvirus STP1</taxon>
    </lineage>
</organism>
<protein>
    <submittedName>
        <fullName evidence="1">Endonuclease</fullName>
    </submittedName>
</protein>
<reference evidence="1 2" key="1">
    <citation type="submission" date="2017-07" db="EMBL/GenBank/DDBJ databases">
        <title>Streptococcus thermophilus phage evolution in an Irish dairy plant.</title>
        <authorList>
            <person name="Mahony J."/>
            <person name="Lavelle K."/>
            <person name="Lugli G.A."/>
            <person name="Ventura M."/>
            <person name="Murphy J."/>
            <person name="Fitzgerald B."/>
            <person name="van Sinderen D."/>
        </authorList>
    </citation>
    <scope>NUCLEOTIDE SEQUENCE [LARGE SCALE GENOMIC DNA]</scope>
</reference>
<evidence type="ECO:0000313" key="1">
    <source>
        <dbReference type="EMBL" id="ATI20031.1"/>
    </source>
</evidence>
<keyword evidence="2" id="KW-1185">Reference proteome</keyword>
<keyword evidence="1" id="KW-0540">Nuclease</keyword>
<dbReference type="GO" id="GO:0004519">
    <property type="term" value="F:endonuclease activity"/>
    <property type="evidence" value="ECO:0007669"/>
    <property type="project" value="UniProtKB-KW"/>
</dbReference>
<evidence type="ECO:0000313" key="2">
    <source>
        <dbReference type="Proteomes" id="UP000240528"/>
    </source>
</evidence>
<name>A0A2P0VG16_9CAUD</name>
<keyword evidence="1" id="KW-0378">Hydrolase</keyword>
<accession>A0A2P0VG16</accession>
<dbReference type="Proteomes" id="UP000240528">
    <property type="component" value="Segment"/>
</dbReference>